<dbReference type="InterPro" id="IPR031890">
    <property type="entry name" value="Fbxo30/Fbxo40"/>
</dbReference>
<comment type="caution">
    <text evidence="3">The sequence shown here is derived from an EMBL/GenBank/DDBJ whole genome shotgun (WGS) entry which is preliminary data.</text>
</comment>
<evidence type="ECO:0000259" key="2">
    <source>
        <dbReference type="PROSITE" id="PS50181"/>
    </source>
</evidence>
<feature type="region of interest" description="Disordered" evidence="1">
    <location>
        <begin position="536"/>
        <end position="563"/>
    </location>
</feature>
<feature type="region of interest" description="Disordered" evidence="1">
    <location>
        <begin position="265"/>
        <end position="297"/>
    </location>
</feature>
<dbReference type="Pfam" id="PF15966">
    <property type="entry name" value="F-box_4"/>
    <property type="match status" value="1"/>
</dbReference>
<dbReference type="PANTHER" id="PTHR15933">
    <property type="entry name" value="PROTEIN CBG16327"/>
    <property type="match status" value="1"/>
</dbReference>
<dbReference type="PANTHER" id="PTHR15933:SF20">
    <property type="entry name" value="F-BOX DOMAIN-CONTAINING PROTEIN"/>
    <property type="match status" value="1"/>
</dbReference>
<dbReference type="PROSITE" id="PS50181">
    <property type="entry name" value="FBOX"/>
    <property type="match status" value="1"/>
</dbReference>
<sequence length="743" mass="83341">MAVHLPVCPASVVHCSEEWSRWSMYARDQGVRLPLPQTKTYIDCGQLDIGLAMRDQRMLIDSLRAPKKLRHSLRNALTQKYPAAPLTSNNRSVESDIGASSDTSHTISDDEKDAPWDLTKPPPGLRESIRSKLFLVTKETTDKLAAALNKSATLLSSSSNSLSGVHLTEEAGDQVQSCEINFRSSSLPPDHTFSKRSTEDFACNSLANAAAPPYIQSETAMDHKDSQSSLSFNTTMCQSSESCETKSTYSETVDNCKEEILRAQEQDMTETASTEKSVSSRVSPDRVSDVSSRSRSTLHDIGGTQLHKLLQQEIRDGDGENGSEHDQSSTQSEICLHKVLGVNIGFECINKYVYKPPCMYNFICAQNFRRDQFPWHFKNVHQEIYQGSQGWMEERCPLAYMGCTFSFRRLEPAQPGMEIYHSWLLESFGLRSVDLPASVVPCGGSSTNQNTHHQTPPSGVATAVSLETHQEQDSRDLQKPPDCDQETFATSQSNVSSTNNFEDENSRAVASAEPSLSNLALADKDFDLLPQTSYVNNKKNQSCKDNKQTGTSEEPHQDKNNFINDNTCNNQTTEESGCQSTPAELVSSPKLRMRVRPTIYTAMNWDSKVLFEYEVEEVADSKELDAQLGISSLPFEILQIIAKHLDSFSLCNLALTSRWLRDVCCSLLDEHGIVLLNWQRHWTGSGVSWKVANKRWMFSTSFEPIRSWRFRSNVPHMGDHLKVCPFNKDIQRHTEKIQVMDVV</sequence>
<organism evidence="3 4">
    <name type="scientific">Elysia marginata</name>
    <dbReference type="NCBI Taxonomy" id="1093978"/>
    <lineage>
        <taxon>Eukaryota</taxon>
        <taxon>Metazoa</taxon>
        <taxon>Spiralia</taxon>
        <taxon>Lophotrochozoa</taxon>
        <taxon>Mollusca</taxon>
        <taxon>Gastropoda</taxon>
        <taxon>Heterobranchia</taxon>
        <taxon>Euthyneura</taxon>
        <taxon>Panpulmonata</taxon>
        <taxon>Sacoglossa</taxon>
        <taxon>Placobranchoidea</taxon>
        <taxon>Plakobranchidae</taxon>
        <taxon>Elysia</taxon>
    </lineage>
</organism>
<dbReference type="InterPro" id="IPR001810">
    <property type="entry name" value="F-box_dom"/>
</dbReference>
<dbReference type="GO" id="GO:0061630">
    <property type="term" value="F:ubiquitin protein ligase activity"/>
    <property type="evidence" value="ECO:0007669"/>
    <property type="project" value="InterPro"/>
</dbReference>
<dbReference type="InterPro" id="IPR036047">
    <property type="entry name" value="F-box-like_dom_sf"/>
</dbReference>
<evidence type="ECO:0000256" key="1">
    <source>
        <dbReference type="SAM" id="MobiDB-lite"/>
    </source>
</evidence>
<feature type="compositionally biased region" description="Basic and acidic residues" evidence="1">
    <location>
        <begin position="468"/>
        <end position="482"/>
    </location>
</feature>
<protein>
    <submittedName>
        <fullName evidence="3">F-box only protein</fullName>
    </submittedName>
</protein>
<dbReference type="AlphaFoldDB" id="A0AAV4J3E6"/>
<dbReference type="Proteomes" id="UP000762676">
    <property type="component" value="Unassembled WGS sequence"/>
</dbReference>
<dbReference type="EMBL" id="BMAT01009933">
    <property type="protein sequence ID" value="GFS16468.1"/>
    <property type="molecule type" value="Genomic_DNA"/>
</dbReference>
<feature type="compositionally biased region" description="Polar residues" evidence="1">
    <location>
        <begin position="487"/>
        <end position="500"/>
    </location>
</feature>
<feature type="region of interest" description="Disordered" evidence="1">
    <location>
        <begin position="80"/>
        <end position="124"/>
    </location>
</feature>
<gene>
    <name evidence="3" type="ORF">ElyMa_004957100</name>
</gene>
<proteinExistence type="predicted"/>
<accession>A0AAV4J3E6</accession>
<evidence type="ECO:0000313" key="4">
    <source>
        <dbReference type="Proteomes" id="UP000762676"/>
    </source>
</evidence>
<feature type="compositionally biased region" description="Basic and acidic residues" evidence="1">
    <location>
        <begin position="542"/>
        <end position="559"/>
    </location>
</feature>
<name>A0AAV4J3E6_9GAST</name>
<reference evidence="3 4" key="1">
    <citation type="journal article" date="2021" name="Elife">
        <title>Chloroplast acquisition without the gene transfer in kleptoplastic sea slugs, Plakobranchus ocellatus.</title>
        <authorList>
            <person name="Maeda T."/>
            <person name="Takahashi S."/>
            <person name="Yoshida T."/>
            <person name="Shimamura S."/>
            <person name="Takaki Y."/>
            <person name="Nagai Y."/>
            <person name="Toyoda A."/>
            <person name="Suzuki Y."/>
            <person name="Arimoto A."/>
            <person name="Ishii H."/>
            <person name="Satoh N."/>
            <person name="Nishiyama T."/>
            <person name="Hasebe M."/>
            <person name="Maruyama T."/>
            <person name="Minagawa J."/>
            <person name="Obokata J."/>
            <person name="Shigenobu S."/>
        </authorList>
    </citation>
    <scope>NUCLEOTIDE SEQUENCE [LARGE SCALE GENOMIC DNA]</scope>
</reference>
<keyword evidence="4" id="KW-1185">Reference proteome</keyword>
<evidence type="ECO:0000313" key="3">
    <source>
        <dbReference type="EMBL" id="GFS16468.1"/>
    </source>
</evidence>
<feature type="region of interest" description="Disordered" evidence="1">
    <location>
        <begin position="467"/>
        <end position="510"/>
    </location>
</feature>
<feature type="domain" description="F-box" evidence="2">
    <location>
        <begin position="627"/>
        <end position="681"/>
    </location>
</feature>
<dbReference type="SUPFAM" id="SSF81383">
    <property type="entry name" value="F-box domain"/>
    <property type="match status" value="1"/>
</dbReference>
<feature type="compositionally biased region" description="Polar residues" evidence="1">
    <location>
        <begin position="86"/>
        <end position="106"/>
    </location>
</feature>